<protein>
    <submittedName>
        <fullName evidence="1">Uncharacterized protein</fullName>
    </submittedName>
</protein>
<comment type="caution">
    <text evidence="1">The sequence shown here is derived from an EMBL/GenBank/DDBJ whole genome shotgun (WGS) entry which is preliminary data.</text>
</comment>
<reference evidence="1 2" key="1">
    <citation type="submission" date="2015-05" db="EMBL/GenBank/DDBJ databases">
        <title>Draft genome sequence of the bacterium Gordonia jacobaea a new member of the Gordonia genus.</title>
        <authorList>
            <person name="Jimenez-Galisteo G."/>
            <person name="Dominguez A."/>
            <person name="Munoz E."/>
            <person name="Vinas M."/>
        </authorList>
    </citation>
    <scope>NUCLEOTIDE SEQUENCE [LARGE SCALE GENOMIC DNA]</scope>
    <source>
        <strain evidence="2">mv1</strain>
    </source>
</reference>
<accession>A0ABR5IGD7</accession>
<name>A0ABR5IGD7_9ACTN</name>
<keyword evidence="2" id="KW-1185">Reference proteome</keyword>
<proteinExistence type="predicted"/>
<gene>
    <name evidence="1" type="ORF">ABW18_05575</name>
</gene>
<sequence length="120" mass="12511">MTNPHNAAIALTSTVTQFVAMKRGVLNPTLLVPATPEASEALARCHDIESAARCLDDALDNGLVVDELGHPTTVSFLADEVARRLGALRESLQRTGILDALAPAGKTAVSSAMSAVYGEL</sequence>
<evidence type="ECO:0000313" key="1">
    <source>
        <dbReference type="EMBL" id="KNA92733.1"/>
    </source>
</evidence>
<organism evidence="1 2">
    <name type="scientific">Gordonia jacobaea</name>
    <dbReference type="NCBI Taxonomy" id="122202"/>
    <lineage>
        <taxon>Bacteria</taxon>
        <taxon>Bacillati</taxon>
        <taxon>Actinomycetota</taxon>
        <taxon>Actinomycetes</taxon>
        <taxon>Mycobacteriales</taxon>
        <taxon>Gordoniaceae</taxon>
        <taxon>Gordonia</taxon>
    </lineage>
</organism>
<dbReference type="RefSeq" id="WP_049697942.1">
    <property type="nucleotide sequence ID" value="NZ_LDTZ01000014.1"/>
</dbReference>
<dbReference type="Proteomes" id="UP000037247">
    <property type="component" value="Unassembled WGS sequence"/>
</dbReference>
<dbReference type="EMBL" id="LDTZ01000014">
    <property type="protein sequence ID" value="KNA92733.1"/>
    <property type="molecule type" value="Genomic_DNA"/>
</dbReference>
<evidence type="ECO:0000313" key="2">
    <source>
        <dbReference type="Proteomes" id="UP000037247"/>
    </source>
</evidence>